<evidence type="ECO:0000256" key="2">
    <source>
        <dbReference type="ARBA" id="ARBA00022649"/>
    </source>
</evidence>
<dbReference type="InterPro" id="IPR051803">
    <property type="entry name" value="TA_system_RelE-like_toxin"/>
</dbReference>
<comment type="similarity">
    <text evidence="1">Belongs to the RelE toxin family.</text>
</comment>
<dbReference type="PANTHER" id="PTHR33755:SF8">
    <property type="entry name" value="TOXIN PARE2"/>
    <property type="match status" value="1"/>
</dbReference>
<dbReference type="PANTHER" id="PTHR33755">
    <property type="entry name" value="TOXIN PARE1-RELATED"/>
    <property type="match status" value="1"/>
</dbReference>
<dbReference type="Proteomes" id="UP001432180">
    <property type="component" value="Chromosome"/>
</dbReference>
<organism evidence="3 4">
    <name type="scientific">Thiorhodovibrio winogradskyi</name>
    <dbReference type="NCBI Taxonomy" id="77007"/>
    <lineage>
        <taxon>Bacteria</taxon>
        <taxon>Pseudomonadati</taxon>
        <taxon>Pseudomonadota</taxon>
        <taxon>Gammaproteobacteria</taxon>
        <taxon>Chromatiales</taxon>
        <taxon>Chromatiaceae</taxon>
        <taxon>Thiorhodovibrio</taxon>
    </lineage>
</organism>
<sequence length="98" mass="11661">MKLPVDFLRAARRELVEAAIWYENQHANLGTDFILEIDRCLGVIAEQPELFALTHKDVRRITVKRFPYSIYFRTTAERILVLAVFHHRRSPAVWQRRI</sequence>
<dbReference type="InterPro" id="IPR035093">
    <property type="entry name" value="RelE/ParE_toxin_dom_sf"/>
</dbReference>
<accession>A0ABZ0SGF2</accession>
<gene>
    <name evidence="3" type="ORF">Thiowin_04242</name>
</gene>
<keyword evidence="4" id="KW-1185">Reference proteome</keyword>
<evidence type="ECO:0000313" key="4">
    <source>
        <dbReference type="Proteomes" id="UP001432180"/>
    </source>
</evidence>
<dbReference type="InterPro" id="IPR007712">
    <property type="entry name" value="RelE/ParE_toxin"/>
</dbReference>
<keyword evidence="2" id="KW-1277">Toxin-antitoxin system</keyword>
<dbReference type="Gene3D" id="3.30.2310.20">
    <property type="entry name" value="RelE-like"/>
    <property type="match status" value="1"/>
</dbReference>
<dbReference type="RefSeq" id="WP_328984882.1">
    <property type="nucleotide sequence ID" value="NZ_CP121472.1"/>
</dbReference>
<evidence type="ECO:0000313" key="3">
    <source>
        <dbReference type="EMBL" id="WPL19136.1"/>
    </source>
</evidence>
<name>A0ABZ0SGF2_9GAMM</name>
<reference evidence="3 4" key="1">
    <citation type="journal article" date="2023" name="Microorganisms">
        <title>Thiorhodovibrio frisius and Trv. litoralis spp. nov., Two Novel Members from a Clade of Fastidious Purple Sulfur Bacteria That Exhibit Unique Red-Shifted Light-Harvesting Capabilities.</title>
        <authorList>
            <person name="Methner A."/>
            <person name="Kuzyk S.B."/>
            <person name="Petersen J."/>
            <person name="Bauer S."/>
            <person name="Brinkmann H."/>
            <person name="Sichau K."/>
            <person name="Wanner G."/>
            <person name="Wolf J."/>
            <person name="Neumann-Schaal M."/>
            <person name="Henke P."/>
            <person name="Tank M."/>
            <person name="Sproer C."/>
            <person name="Bunk B."/>
            <person name="Overmann J."/>
        </authorList>
    </citation>
    <scope>NUCLEOTIDE SEQUENCE [LARGE SCALE GENOMIC DNA]</scope>
    <source>
        <strain evidence="3 4">DSM 6702</strain>
    </source>
</reference>
<dbReference type="EMBL" id="CP121472">
    <property type="protein sequence ID" value="WPL19136.1"/>
    <property type="molecule type" value="Genomic_DNA"/>
</dbReference>
<proteinExistence type="inferred from homology"/>
<protein>
    <submittedName>
        <fullName evidence="3">Plasmid stabilization system protein</fullName>
    </submittedName>
</protein>
<dbReference type="Pfam" id="PF05016">
    <property type="entry name" value="ParE_toxin"/>
    <property type="match status" value="1"/>
</dbReference>
<evidence type="ECO:0000256" key="1">
    <source>
        <dbReference type="ARBA" id="ARBA00006226"/>
    </source>
</evidence>